<keyword evidence="2" id="KW-1185">Reference proteome</keyword>
<organism evidence="1 2">
    <name type="scientific">Racocetra persica</name>
    <dbReference type="NCBI Taxonomy" id="160502"/>
    <lineage>
        <taxon>Eukaryota</taxon>
        <taxon>Fungi</taxon>
        <taxon>Fungi incertae sedis</taxon>
        <taxon>Mucoromycota</taxon>
        <taxon>Glomeromycotina</taxon>
        <taxon>Glomeromycetes</taxon>
        <taxon>Diversisporales</taxon>
        <taxon>Gigasporaceae</taxon>
        <taxon>Racocetra</taxon>
    </lineage>
</organism>
<dbReference type="Proteomes" id="UP000789920">
    <property type="component" value="Unassembled WGS sequence"/>
</dbReference>
<comment type="caution">
    <text evidence="1">The sequence shown here is derived from an EMBL/GenBank/DDBJ whole genome shotgun (WGS) entry which is preliminary data.</text>
</comment>
<feature type="non-terminal residue" evidence="1">
    <location>
        <position position="1"/>
    </location>
</feature>
<sequence>ANNYISVRNNQVNYKEPARDQGPDLLHLVLLKIATAFKEATVEVAATFRLLA</sequence>
<protein>
    <submittedName>
        <fullName evidence="1">7624_t:CDS:1</fullName>
    </submittedName>
</protein>
<gene>
    <name evidence="1" type="ORF">RPERSI_LOCUS9709</name>
</gene>
<reference evidence="1" key="1">
    <citation type="submission" date="2021-06" db="EMBL/GenBank/DDBJ databases">
        <authorList>
            <person name="Kallberg Y."/>
            <person name="Tangrot J."/>
            <person name="Rosling A."/>
        </authorList>
    </citation>
    <scope>NUCLEOTIDE SEQUENCE</scope>
    <source>
        <strain evidence="1">MA461A</strain>
    </source>
</reference>
<evidence type="ECO:0000313" key="1">
    <source>
        <dbReference type="EMBL" id="CAG8694409.1"/>
    </source>
</evidence>
<dbReference type="EMBL" id="CAJVQC010018560">
    <property type="protein sequence ID" value="CAG8694409.1"/>
    <property type="molecule type" value="Genomic_DNA"/>
</dbReference>
<proteinExistence type="predicted"/>
<name>A0ACA9P747_9GLOM</name>
<evidence type="ECO:0000313" key="2">
    <source>
        <dbReference type="Proteomes" id="UP000789920"/>
    </source>
</evidence>
<accession>A0ACA9P747</accession>